<dbReference type="GO" id="GO:0005506">
    <property type="term" value="F:iron ion binding"/>
    <property type="evidence" value="ECO:0007669"/>
    <property type="project" value="InterPro"/>
</dbReference>
<dbReference type="PANTHER" id="PTHR21624:SF1">
    <property type="entry name" value="ALKYLGLYCEROL MONOOXYGENASE"/>
    <property type="match status" value="1"/>
</dbReference>
<organism evidence="9 10">
    <name type="scientific">Spirosoma montaniterrae</name>
    <dbReference type="NCBI Taxonomy" id="1178516"/>
    <lineage>
        <taxon>Bacteria</taxon>
        <taxon>Pseudomonadati</taxon>
        <taxon>Bacteroidota</taxon>
        <taxon>Cytophagia</taxon>
        <taxon>Cytophagales</taxon>
        <taxon>Cytophagaceae</taxon>
        <taxon>Spirosoma</taxon>
    </lineage>
</organism>
<dbReference type="InterPro" id="IPR051689">
    <property type="entry name" value="Sterol_desaturase/TMEM195"/>
</dbReference>
<evidence type="ECO:0000313" key="10">
    <source>
        <dbReference type="Proteomes" id="UP000187941"/>
    </source>
</evidence>
<evidence type="ECO:0000256" key="4">
    <source>
        <dbReference type="ARBA" id="ARBA00023002"/>
    </source>
</evidence>
<evidence type="ECO:0000313" key="9">
    <source>
        <dbReference type="EMBL" id="AQG79509.1"/>
    </source>
</evidence>
<dbReference type="EMBL" id="CP014263">
    <property type="protein sequence ID" value="AQG79509.1"/>
    <property type="molecule type" value="Genomic_DNA"/>
</dbReference>
<evidence type="ECO:0000256" key="2">
    <source>
        <dbReference type="ARBA" id="ARBA00022692"/>
    </source>
</evidence>
<keyword evidence="3 7" id="KW-1133">Transmembrane helix</keyword>
<evidence type="ECO:0000256" key="1">
    <source>
        <dbReference type="ARBA" id="ARBA00004127"/>
    </source>
</evidence>
<sequence>MRDLIQYAIPGFVVLLVAEVLVTAHQQKDYYDAKDTASSLAMGIGNVIVGLVGKVIVFGAYSFVYQFRLFTIDMSQWWAWVMLFFADDFSYYWFHRISHSSRYFWASHVVHHSSQKYNLGTALRQTWTGALTGAWVFWLWMPLLGFSPVAVMTMQAISLLYQFWIHTELIDKLPAPIEFVFNTPSHHRVHHGSDLDYLDKNHAGILIIWDRLFGTFAPEKQRPTYGLTKNIDSYNPVRIAFHEWTDILRDLRRAGSFRNALGYLFGPPGWSHDGSRKTTKQLRGE</sequence>
<evidence type="ECO:0000259" key="8">
    <source>
        <dbReference type="Pfam" id="PF04116"/>
    </source>
</evidence>
<dbReference type="STRING" id="1178516.AWR27_09365"/>
<dbReference type="GO" id="GO:0016020">
    <property type="term" value="C:membrane"/>
    <property type="evidence" value="ECO:0007669"/>
    <property type="project" value="GOC"/>
</dbReference>
<evidence type="ECO:0000256" key="5">
    <source>
        <dbReference type="ARBA" id="ARBA00023098"/>
    </source>
</evidence>
<dbReference type="AlphaFoldDB" id="A0A1P9WVV5"/>
<proteinExistence type="predicted"/>
<keyword evidence="10" id="KW-1185">Reference proteome</keyword>
<gene>
    <name evidence="9" type="ORF">AWR27_09365</name>
</gene>
<dbReference type="GO" id="GO:0050479">
    <property type="term" value="F:glyceryl-ether monooxygenase activity"/>
    <property type="evidence" value="ECO:0007669"/>
    <property type="project" value="TreeGrafter"/>
</dbReference>
<keyword evidence="2 7" id="KW-0812">Transmembrane</keyword>
<dbReference type="OrthoDB" id="9770329at2"/>
<accession>A0A1P9WVV5</accession>
<feature type="transmembrane region" description="Helical" evidence="7">
    <location>
        <begin position="44"/>
        <end position="65"/>
    </location>
</feature>
<dbReference type="Pfam" id="PF04116">
    <property type="entry name" value="FA_hydroxylase"/>
    <property type="match status" value="1"/>
</dbReference>
<dbReference type="KEGG" id="smon:AWR27_09365"/>
<keyword evidence="6 7" id="KW-0472">Membrane</keyword>
<evidence type="ECO:0000256" key="3">
    <source>
        <dbReference type="ARBA" id="ARBA00022989"/>
    </source>
</evidence>
<feature type="domain" description="Fatty acid hydroxylase" evidence="8">
    <location>
        <begin position="80"/>
        <end position="215"/>
    </location>
</feature>
<dbReference type="GO" id="GO:0006643">
    <property type="term" value="P:membrane lipid metabolic process"/>
    <property type="evidence" value="ECO:0007669"/>
    <property type="project" value="TreeGrafter"/>
</dbReference>
<evidence type="ECO:0000256" key="7">
    <source>
        <dbReference type="SAM" id="Phobius"/>
    </source>
</evidence>
<dbReference type="PANTHER" id="PTHR21624">
    <property type="entry name" value="STEROL DESATURASE-RELATED PROTEIN"/>
    <property type="match status" value="1"/>
</dbReference>
<name>A0A1P9WVV5_9BACT</name>
<protein>
    <submittedName>
        <fullName evidence="9">C-5 sterol desaturase</fullName>
    </submittedName>
</protein>
<dbReference type="GO" id="GO:0012505">
    <property type="term" value="C:endomembrane system"/>
    <property type="evidence" value="ECO:0007669"/>
    <property type="project" value="UniProtKB-SubCell"/>
</dbReference>
<dbReference type="InterPro" id="IPR006694">
    <property type="entry name" value="Fatty_acid_hydroxylase"/>
</dbReference>
<reference evidence="9 10" key="1">
    <citation type="submission" date="2016-01" db="EMBL/GenBank/DDBJ databases">
        <authorList>
            <person name="Oliw E.H."/>
        </authorList>
    </citation>
    <scope>NUCLEOTIDE SEQUENCE [LARGE SCALE GENOMIC DNA]</scope>
    <source>
        <strain evidence="9 10">DY10</strain>
    </source>
</reference>
<keyword evidence="4" id="KW-0560">Oxidoreductase</keyword>
<comment type="subcellular location">
    <subcellularLocation>
        <location evidence="1">Endomembrane system</location>
        <topology evidence="1">Multi-pass membrane protein</topology>
    </subcellularLocation>
</comment>
<keyword evidence="5" id="KW-0443">Lipid metabolism</keyword>
<dbReference type="GO" id="GO:0008610">
    <property type="term" value="P:lipid biosynthetic process"/>
    <property type="evidence" value="ECO:0007669"/>
    <property type="project" value="InterPro"/>
</dbReference>
<evidence type="ECO:0000256" key="6">
    <source>
        <dbReference type="ARBA" id="ARBA00023136"/>
    </source>
</evidence>
<feature type="transmembrane region" description="Helical" evidence="7">
    <location>
        <begin position="137"/>
        <end position="164"/>
    </location>
</feature>
<feature type="transmembrane region" description="Helical" evidence="7">
    <location>
        <begin position="77"/>
        <end position="94"/>
    </location>
</feature>
<dbReference type="RefSeq" id="WP_077130943.1">
    <property type="nucleotide sequence ID" value="NZ_CP014263.1"/>
</dbReference>
<dbReference type="Proteomes" id="UP000187941">
    <property type="component" value="Chromosome"/>
</dbReference>
<feature type="transmembrane region" description="Helical" evidence="7">
    <location>
        <begin position="7"/>
        <end position="24"/>
    </location>
</feature>